<dbReference type="OrthoDB" id="9815414at2"/>
<dbReference type="PANTHER" id="PTHR32305">
    <property type="match status" value="1"/>
</dbReference>
<reference evidence="3" key="1">
    <citation type="submission" date="2016-10" db="EMBL/GenBank/DDBJ databases">
        <authorList>
            <person name="Varghese N."/>
            <person name="Submissions S."/>
        </authorList>
    </citation>
    <scope>NUCLEOTIDE SEQUENCE [LARGE SCALE GENOMIC DNA]</scope>
    <source>
        <strain evidence="3">DSM 11526</strain>
    </source>
</reference>
<sequence length="596" mass="64337">MMKHLGTHLLGGVLLLALGVNAAHANRSWTYTYHPDTAGTNGPIPGQLATADGPRTDVQDVTSYDYDAQGNLIQVTNALGQVSEITAHDADGRPLTLVDPNGVLTTLAYDGLGRLITRITAGATTGFAYDAIGNLTGITLPDQTTLTYLYDDTGRVSAIADSLGNRIEYVLDAAGNRVEERILDANENLRYTRAQVYDELSRLLEVVGLNGSQQRQYDLNGNLVQAIDGEANTTAHAFDALNRLTQTTDALQGQTLYSYDSLNQLTSVSDPNGHTTQYVYNGYGDRVQQISPDTGTTSYTYDSAGNLTGETDANGQQTHYAYDALNRLIEIEDPYDPSQTITLTYDDPNASYGIGQLTNITGPNTNISYDYTARGLKASVTHVLGGIAQTIGYGYNDADVLSSITYPSGRVVLFQRDAVGNIESISTVQGGVTTTLANSITHAPFGPVSGLTYGNGLTLTNTYDSQYRLTATQVGQLLDRNYSFNGNDDITGINQEVTGQLVFDYDPLRRLEYAQTPSTILSWTYDSNGNRLSETAGQLVDTYYVDSWSNRLLEISGSTQSIYTYDANGNVLSKGGLNFSYDRYNSLTSVSGTVSA</sequence>
<feature type="non-terminal residue" evidence="2">
    <location>
        <position position="596"/>
    </location>
</feature>
<keyword evidence="1" id="KW-0732">Signal</keyword>
<dbReference type="Pfam" id="PF05593">
    <property type="entry name" value="RHS_repeat"/>
    <property type="match status" value="5"/>
</dbReference>
<name>A0A1H4HCX3_9GAMM</name>
<dbReference type="Gene3D" id="2.180.10.10">
    <property type="entry name" value="RHS repeat-associated core"/>
    <property type="match status" value="2"/>
</dbReference>
<evidence type="ECO:0000313" key="3">
    <source>
        <dbReference type="Proteomes" id="UP000242469"/>
    </source>
</evidence>
<dbReference type="STRING" id="1122198.SAMN02745729_1403"/>
<feature type="signal peptide" evidence="1">
    <location>
        <begin position="1"/>
        <end position="25"/>
    </location>
</feature>
<dbReference type="InterPro" id="IPR050708">
    <property type="entry name" value="T6SS_VgrG/RHS"/>
</dbReference>
<organism evidence="2 3">
    <name type="scientific">Marinobacterium iners DSM 11526</name>
    <dbReference type="NCBI Taxonomy" id="1122198"/>
    <lineage>
        <taxon>Bacteria</taxon>
        <taxon>Pseudomonadati</taxon>
        <taxon>Pseudomonadota</taxon>
        <taxon>Gammaproteobacteria</taxon>
        <taxon>Oceanospirillales</taxon>
        <taxon>Oceanospirillaceae</taxon>
        <taxon>Marinobacterium</taxon>
    </lineage>
</organism>
<keyword evidence="3" id="KW-1185">Reference proteome</keyword>
<dbReference type="InterPro" id="IPR031325">
    <property type="entry name" value="RHS_repeat"/>
</dbReference>
<protein>
    <submittedName>
        <fullName evidence="2">YD repeat-containing protein</fullName>
    </submittedName>
</protein>
<dbReference type="AlphaFoldDB" id="A0A1H4HCX3"/>
<accession>A0A1H4HCX3</accession>
<evidence type="ECO:0000256" key="1">
    <source>
        <dbReference type="SAM" id="SignalP"/>
    </source>
</evidence>
<dbReference type="NCBIfam" id="TIGR01643">
    <property type="entry name" value="YD_repeat_2x"/>
    <property type="match status" value="5"/>
</dbReference>
<feature type="chain" id="PRO_5017289633" evidence="1">
    <location>
        <begin position="26"/>
        <end position="596"/>
    </location>
</feature>
<proteinExistence type="predicted"/>
<dbReference type="InterPro" id="IPR006530">
    <property type="entry name" value="YD"/>
</dbReference>
<dbReference type="SUPFAM" id="SSF63825">
    <property type="entry name" value="YWTD domain"/>
    <property type="match status" value="1"/>
</dbReference>
<dbReference type="PANTHER" id="PTHR32305:SF15">
    <property type="entry name" value="PROTEIN RHSA-RELATED"/>
    <property type="match status" value="1"/>
</dbReference>
<dbReference type="Proteomes" id="UP000242469">
    <property type="component" value="Unassembled WGS sequence"/>
</dbReference>
<gene>
    <name evidence="2" type="ORF">SAMN02745729_1403</name>
</gene>
<dbReference type="EMBL" id="FNRJ01000040">
    <property type="protein sequence ID" value="SEB18982.1"/>
    <property type="molecule type" value="Genomic_DNA"/>
</dbReference>
<evidence type="ECO:0000313" key="2">
    <source>
        <dbReference type="EMBL" id="SEB18982.1"/>
    </source>
</evidence>